<feature type="domain" description="Ras-GAP" evidence="6">
    <location>
        <begin position="456"/>
        <end position="648"/>
    </location>
</feature>
<feature type="domain" description="PH" evidence="4">
    <location>
        <begin position="254"/>
        <end position="288"/>
    </location>
</feature>
<protein>
    <submittedName>
        <fullName evidence="8">Disabled homolog 2-interacting protein-like</fullName>
    </submittedName>
</protein>
<dbReference type="PANTHER" id="PTHR10194:SF60">
    <property type="entry name" value="RAS GTPASE-ACTIVATING PROTEIN RASKOL"/>
    <property type="match status" value="1"/>
</dbReference>
<evidence type="ECO:0000259" key="6">
    <source>
        <dbReference type="PROSITE" id="PS50018"/>
    </source>
</evidence>
<dbReference type="InterPro" id="IPR039360">
    <property type="entry name" value="Ras_GTPase"/>
</dbReference>
<dbReference type="PROSITE" id="PS50018">
    <property type="entry name" value="RAS_GTPASE_ACTIV_2"/>
    <property type="match status" value="1"/>
</dbReference>
<feature type="domain" description="C2" evidence="5">
    <location>
        <begin position="279"/>
        <end position="397"/>
    </location>
</feature>
<feature type="region of interest" description="Disordered" evidence="3">
    <location>
        <begin position="81"/>
        <end position="100"/>
    </location>
</feature>
<dbReference type="Pfam" id="PF12004">
    <property type="entry name" value="DAB2P_C"/>
    <property type="match status" value="1"/>
</dbReference>
<name>A0ABM1SCW4_LIMPO</name>
<dbReference type="SMART" id="SM00239">
    <property type="entry name" value="C2"/>
    <property type="match status" value="1"/>
</dbReference>
<dbReference type="Gene3D" id="2.60.40.150">
    <property type="entry name" value="C2 domain"/>
    <property type="match status" value="1"/>
</dbReference>
<evidence type="ECO:0000259" key="4">
    <source>
        <dbReference type="PROSITE" id="PS50003"/>
    </source>
</evidence>
<dbReference type="PROSITE" id="PS50004">
    <property type="entry name" value="C2"/>
    <property type="match status" value="1"/>
</dbReference>
<gene>
    <name evidence="8" type="primary">LOC106459307</name>
</gene>
<dbReference type="Proteomes" id="UP000694941">
    <property type="component" value="Unplaced"/>
</dbReference>
<dbReference type="PROSITE" id="PS00509">
    <property type="entry name" value="RAS_GTPASE_ACTIV_1"/>
    <property type="match status" value="1"/>
</dbReference>
<dbReference type="SUPFAM" id="SSF50729">
    <property type="entry name" value="PH domain-like"/>
    <property type="match status" value="1"/>
</dbReference>
<dbReference type="InterPro" id="IPR008936">
    <property type="entry name" value="Rho_GTPase_activation_prot"/>
</dbReference>
<dbReference type="RefSeq" id="XP_022241469.1">
    <property type="nucleotide sequence ID" value="XM_022385761.1"/>
</dbReference>
<dbReference type="InterPro" id="IPR035892">
    <property type="entry name" value="C2_domain_sf"/>
</dbReference>
<evidence type="ECO:0000313" key="8">
    <source>
        <dbReference type="RefSeq" id="XP_022241469.1"/>
    </source>
</evidence>
<dbReference type="PANTHER" id="PTHR10194">
    <property type="entry name" value="RAS GTPASE-ACTIVATING PROTEINS"/>
    <property type="match status" value="1"/>
</dbReference>
<feature type="compositionally biased region" description="Polar residues" evidence="3">
    <location>
        <begin position="819"/>
        <end position="831"/>
    </location>
</feature>
<dbReference type="InterPro" id="IPR057606">
    <property type="entry name" value="SynGAP1-like_PH"/>
</dbReference>
<sequence>MCTCASDLLFIPWFEGHRMLSDQCCTCRPPSPDFISEFHDITPIPRARLRWPSKDSKNIGDQLFVDHSRVRLDGGRQTFRRLWGNDMSPPPPLVEEDEDSDLSETTSLRDEILLRFSPLGKPFPQLLSNREGCSLSIGWRESSYEKACSDRRGSAPSTPVLGSRNMDTLTQSRFANFFSKKSFKNNPLKRTKSVTKLERKRCTIYGDSIPPSRLRTSRSHESLLQSSPNVLATLNLSRGDVQVMPLHGSLLGQDHCFQLISSGRTRYYSCRTSEERNKWVNSLRHSIHPQQDTVKRKENSLKIWILEAKGIASKKRYFCELCLDKTLYARTTSRHKAEICFWGEHFEFNNLPQIGIITVNLYREADKKKRRDKNVLLGTIQIPVSSVNSKHMVEKWYQVIAEKNVGNKDVPSVRVKARFQTIDILPLSMYKEFLQYLKQEYRSVCEMLEPVISVRVKEEIATTLVNIMQKENMAKNFLADVVMDDIGKIDDQRLTFRGNSLATKATEAYMKLLGEKYLQDTLQEFVRIVLESSDDCEVDPSKVSNNAVLQQHQSNLLTYVEMVWIKIITSVQYMPYDLREVFAEYRERLAAMGKEDVSDNLISASVFLRFLCPAILSPSLFNLTQEYPQDKAARNLTLITKTIQTLANFTKFGGKESFMEFMNEFVEKEWSTMKTFLWQISSPPTKDCQPRVEFDGYIGLGRELSVLHSLLKDCISKINRKLYYEQVEALEQVLNGICAAASQPSYFRQMSAPPLNNFTRNQVHIISQEAERSNNQTLQFTKVNSKNCVELSGQINGTVSTTLQQLVRRETSSPDSLHRSSTLPRNTILTGTTKKSAQDVLTADGHSLVNAGQVQLSSTLEKTAPGNIRIHSNTCNSLNSVLPCRVTQSVYNEPPENEMMQVSSVGVQSVKNISIKQDPACVLDVKKDTGRSIVTREKKHDDMMLLPPDDDLSNASSELDNQNIKGSQMSINQFSTVTSSGYQSITYSHSSSSTDLIHQDNLAYQHVAPPLAFKNPMYHFSESDSLPLETTKHNQPIKILDSVSSPISNSQSDEDLFIVGTPCVGSSSPRDCSNPLSTSPNTIPQYLGSQQVDSSRSALRHCYTCPREAKSYRAKLNRGISVDITSTSERKVKNLYKSDSQEPAPELLPMLSTKQSHPGEKTPHRRNNKVKKTVEEYEQEIQALKGLMTELHSKLNQTEKKLSQQENNTEQFMADCQAKLEAGEVRLKKQQEEKDQQMKNIITRLITVEEELRREQHEMQGMIVVKEKVIEEQERKIHSLDTANIRLMTTLSQLKDRYKHDVQNGISNSPLKMTLIIPTIDFELWQLALGSRFLPLFTGYLLIDSELWQLALGSRFLPLFTGYLLIDSELWQLALGSRFLPLFTGYLLIDSELW</sequence>
<dbReference type="InterPro" id="IPR001849">
    <property type="entry name" value="PH_domain"/>
</dbReference>
<evidence type="ECO:0000313" key="7">
    <source>
        <dbReference type="Proteomes" id="UP000694941"/>
    </source>
</evidence>
<dbReference type="Gene3D" id="2.30.29.30">
    <property type="entry name" value="Pleckstrin-homology domain (PH domain)/Phosphotyrosine-binding domain (PTB)"/>
    <property type="match status" value="1"/>
</dbReference>
<reference evidence="8" key="1">
    <citation type="submission" date="2025-08" db="UniProtKB">
        <authorList>
            <consortium name="RefSeq"/>
        </authorList>
    </citation>
    <scope>IDENTIFICATION</scope>
    <source>
        <tissue evidence="8">Muscle</tissue>
    </source>
</reference>
<dbReference type="Pfam" id="PF25321">
    <property type="entry name" value="PH_RASGAP"/>
    <property type="match status" value="1"/>
</dbReference>
<dbReference type="InterPro" id="IPR023152">
    <property type="entry name" value="RasGAP_CS"/>
</dbReference>
<dbReference type="Pfam" id="PF00168">
    <property type="entry name" value="C2"/>
    <property type="match status" value="1"/>
</dbReference>
<proteinExistence type="predicted"/>
<dbReference type="SUPFAM" id="SSF49562">
    <property type="entry name" value="C2 domain (Calcium/lipid-binding domain, CaLB)"/>
    <property type="match status" value="1"/>
</dbReference>
<dbReference type="InterPro" id="IPR000008">
    <property type="entry name" value="C2_dom"/>
</dbReference>
<dbReference type="SMART" id="SM00323">
    <property type="entry name" value="RasGAP"/>
    <property type="match status" value="1"/>
</dbReference>
<accession>A0ABM1SCW4</accession>
<evidence type="ECO:0000256" key="2">
    <source>
        <dbReference type="ARBA" id="ARBA00022553"/>
    </source>
</evidence>
<feature type="region of interest" description="Disordered" evidence="3">
    <location>
        <begin position="1136"/>
        <end position="1172"/>
    </location>
</feature>
<keyword evidence="7" id="KW-1185">Reference proteome</keyword>
<dbReference type="CDD" id="cd04013">
    <property type="entry name" value="C2_SynGAP_like"/>
    <property type="match status" value="1"/>
</dbReference>
<dbReference type="InterPro" id="IPR001936">
    <property type="entry name" value="RasGAP_dom"/>
</dbReference>
<dbReference type="SUPFAM" id="SSF48350">
    <property type="entry name" value="GTPase activation domain, GAP"/>
    <property type="match status" value="1"/>
</dbReference>
<dbReference type="Gene3D" id="1.10.506.10">
    <property type="entry name" value="GTPase Activation - p120gap, domain 1"/>
    <property type="match status" value="2"/>
</dbReference>
<dbReference type="GeneID" id="106459307"/>
<keyword evidence="2" id="KW-0597">Phosphoprotein</keyword>
<dbReference type="PROSITE" id="PS50003">
    <property type="entry name" value="PH_DOMAIN"/>
    <property type="match status" value="1"/>
</dbReference>
<evidence type="ECO:0000256" key="3">
    <source>
        <dbReference type="SAM" id="MobiDB-lite"/>
    </source>
</evidence>
<dbReference type="InterPro" id="IPR011993">
    <property type="entry name" value="PH-like_dom_sf"/>
</dbReference>
<dbReference type="CDD" id="cd05136">
    <property type="entry name" value="RasGAP_DAB2IP"/>
    <property type="match status" value="1"/>
</dbReference>
<evidence type="ECO:0000256" key="1">
    <source>
        <dbReference type="ARBA" id="ARBA00022468"/>
    </source>
</evidence>
<feature type="region of interest" description="Disordered" evidence="3">
    <location>
        <begin position="810"/>
        <end position="831"/>
    </location>
</feature>
<dbReference type="InterPro" id="IPR021887">
    <property type="entry name" value="DAB2P_C"/>
</dbReference>
<organism evidence="7 8">
    <name type="scientific">Limulus polyphemus</name>
    <name type="common">Atlantic horseshoe crab</name>
    <dbReference type="NCBI Taxonomy" id="6850"/>
    <lineage>
        <taxon>Eukaryota</taxon>
        <taxon>Metazoa</taxon>
        <taxon>Ecdysozoa</taxon>
        <taxon>Arthropoda</taxon>
        <taxon>Chelicerata</taxon>
        <taxon>Merostomata</taxon>
        <taxon>Xiphosura</taxon>
        <taxon>Limulidae</taxon>
        <taxon>Limulus</taxon>
    </lineage>
</organism>
<keyword evidence="1" id="KW-0343">GTPase activation</keyword>
<dbReference type="Pfam" id="PF00616">
    <property type="entry name" value="RasGAP"/>
    <property type="match status" value="1"/>
</dbReference>
<evidence type="ECO:0000259" key="5">
    <source>
        <dbReference type="PROSITE" id="PS50004"/>
    </source>
</evidence>